<feature type="transmembrane region" description="Helical" evidence="1">
    <location>
        <begin position="89"/>
        <end position="107"/>
    </location>
</feature>
<dbReference type="AlphaFoldDB" id="F0RPA1"/>
<feature type="transmembrane region" description="Helical" evidence="1">
    <location>
        <begin position="6"/>
        <end position="31"/>
    </location>
</feature>
<dbReference type="Proteomes" id="UP000007718">
    <property type="component" value="Chromosome"/>
</dbReference>
<evidence type="ECO:0000313" key="3">
    <source>
        <dbReference type="Proteomes" id="UP000007718"/>
    </source>
</evidence>
<proteinExistence type="predicted"/>
<reference evidence="3" key="1">
    <citation type="submission" date="2011-02" db="EMBL/GenBank/DDBJ databases">
        <title>The complete sequence of chromosome of Deinococcus proteolyticus DSM 20540.</title>
        <authorList>
            <consortium name="US DOE Joint Genome Institute (JGI-PGF)"/>
            <person name="Lucas S."/>
            <person name="Copeland A."/>
            <person name="Lapidus A."/>
            <person name="Bruce D."/>
            <person name="Goodwin L."/>
            <person name="Pitluck S."/>
            <person name="Kyrpides N."/>
            <person name="Mavromatis K."/>
            <person name="Pagani I."/>
            <person name="Ivanova N."/>
            <person name="Ovchinnikova G."/>
            <person name="Zeytun A."/>
            <person name="Detter J.C."/>
            <person name="Han C."/>
            <person name="Land M."/>
            <person name="Hauser L."/>
            <person name="Markowitz V."/>
            <person name="Cheng J.-F."/>
            <person name="Hugenholtz P."/>
            <person name="Woyke T."/>
            <person name="Wu D."/>
            <person name="Pukall R."/>
            <person name="Steenblock K."/>
            <person name="Brambilla E."/>
            <person name="Klenk H.-P."/>
            <person name="Eisen J.A."/>
        </authorList>
    </citation>
    <scope>NUCLEOTIDE SEQUENCE [LARGE SCALE GENOMIC DNA]</scope>
    <source>
        <strain evidence="3">ATCC 35074 / DSM 20540 / JCM 6276 / NBRC 101906 / NCIMB 13154 / VKM Ac-1939 / CCM 2703 / MRP</strain>
    </source>
</reference>
<dbReference type="KEGG" id="dpt:Deipr_1295"/>
<dbReference type="EMBL" id="CP002536">
    <property type="protein sequence ID" value="ADY26444.1"/>
    <property type="molecule type" value="Genomic_DNA"/>
</dbReference>
<evidence type="ECO:0000313" key="2">
    <source>
        <dbReference type="EMBL" id="ADY26444.1"/>
    </source>
</evidence>
<reference evidence="2 3" key="2">
    <citation type="journal article" date="2012" name="Stand. Genomic Sci.">
        <title>Complete genome sequence of the orange-red pigmented, radioresistant Deinococcus proteolyticus type strain (MRP(T)).</title>
        <authorList>
            <person name="Copeland A."/>
            <person name="Zeytun A."/>
            <person name="Yassawong M."/>
            <person name="Nolan M."/>
            <person name="Lucas S."/>
            <person name="Hammon N."/>
            <person name="Deshpande S."/>
            <person name="Cheng J.F."/>
            <person name="Han C."/>
            <person name="Tapia R."/>
            <person name="Goodwin L.A."/>
            <person name="Pitluck S."/>
            <person name="Mavromatis K."/>
            <person name="Liolios K."/>
            <person name="Pagani I."/>
            <person name="Ivanova N."/>
            <person name="Mikhailova N."/>
            <person name="Pati A."/>
            <person name="Chen A."/>
            <person name="Palaniappan K."/>
            <person name="Land M."/>
            <person name="Hauser L."/>
            <person name="Jeffries C.D."/>
            <person name="Brambilla E.M."/>
            <person name="Rohde M."/>
            <person name="Sikorski J."/>
            <person name="Pukall R."/>
            <person name="Goker M."/>
            <person name="Detter J.C."/>
            <person name="Woyke T."/>
            <person name="Bristow J."/>
            <person name="Eisen J.A."/>
            <person name="Markowitz V."/>
            <person name="Hugenholtz P."/>
            <person name="Kyrpides N.C."/>
            <person name="Klenk H.P."/>
            <person name="Lapidus A."/>
        </authorList>
    </citation>
    <scope>NUCLEOTIDE SEQUENCE [LARGE SCALE GENOMIC DNA]</scope>
    <source>
        <strain evidence="3">ATCC 35074 / DSM 20540 / JCM 6276 / NBRC 101906 / NCIMB 13154 / VKM Ac-1939 / CCM 2703 / MRP</strain>
    </source>
</reference>
<feature type="transmembrane region" description="Helical" evidence="1">
    <location>
        <begin position="43"/>
        <end position="60"/>
    </location>
</feature>
<organism evidence="2 3">
    <name type="scientific">Deinococcus proteolyticus (strain ATCC 35074 / DSM 20540 / JCM 6276 / NBRC 101906 / NCIMB 13154 / VKM Ac-1939 / CCM 2703 / MRP)</name>
    <dbReference type="NCBI Taxonomy" id="693977"/>
    <lineage>
        <taxon>Bacteria</taxon>
        <taxon>Thermotogati</taxon>
        <taxon>Deinococcota</taxon>
        <taxon>Deinococci</taxon>
        <taxon>Deinococcales</taxon>
        <taxon>Deinococcaceae</taxon>
        <taxon>Deinococcus</taxon>
    </lineage>
</organism>
<sequence length="108" mass="11688">MLADVLPYRFALLLTAALLLALLTLGLGLQLRRFAVARAWHHRLYFAVVAGVALSAALAWRAGAAYLWLLPALALLLLMPLTRPGRAGHWRLALACALAFGAGMWGAW</sequence>
<protein>
    <submittedName>
        <fullName evidence="2">Uncharacterized protein</fullName>
    </submittedName>
</protein>
<accession>F0RPA1</accession>
<feature type="transmembrane region" description="Helical" evidence="1">
    <location>
        <begin position="66"/>
        <end position="82"/>
    </location>
</feature>
<dbReference type="STRING" id="693977.Deipr_1295"/>
<keyword evidence="1" id="KW-1133">Transmembrane helix</keyword>
<dbReference type="HOGENOM" id="CLU_174646_0_0_0"/>
<name>F0RPA1_DEIPM</name>
<keyword evidence="1" id="KW-0472">Membrane</keyword>
<evidence type="ECO:0000256" key="1">
    <source>
        <dbReference type="SAM" id="Phobius"/>
    </source>
</evidence>
<keyword evidence="3" id="KW-1185">Reference proteome</keyword>
<keyword evidence="1" id="KW-0812">Transmembrane</keyword>
<dbReference type="RefSeq" id="WP_013615053.1">
    <property type="nucleotide sequence ID" value="NC_015161.1"/>
</dbReference>
<gene>
    <name evidence="2" type="ordered locus">Deipr_1295</name>
</gene>